<feature type="domain" description="Protein kinase" evidence="2">
    <location>
        <begin position="1"/>
        <end position="102"/>
    </location>
</feature>
<dbReference type="EMBL" id="MBAD02000388">
    <property type="protein sequence ID" value="RLN68691.1"/>
    <property type="molecule type" value="Genomic_DNA"/>
</dbReference>
<dbReference type="PANTHER" id="PTHR23257">
    <property type="entry name" value="SERINE-THREONINE PROTEIN KINASE"/>
    <property type="match status" value="1"/>
</dbReference>
<sequence>MCGTPRWLAPEVFRGEDYSEKIDVYSYGIVLWELFCFKKPYLDKDAINLAYLVAHEDLRPELLSHIPEILHRIMKACWDPEPVQRPSFSTVIFLIEEAKNVVPLGLAIDLSRSFGEAAAVQRNLSTRPKTPSAKKNFGLTSGII</sequence>
<reference evidence="5 6" key="1">
    <citation type="submission" date="2018-07" db="EMBL/GenBank/DDBJ databases">
        <title>Genome sequencing of oomycete isolates from Chile give support for New Zealand origin for Phytophthora kernoviae and make available the first Nothophytophthora sp. genome.</title>
        <authorList>
            <person name="Studholme D.J."/>
            <person name="Sanfuentes E."/>
            <person name="Panda P."/>
            <person name="Hill R."/>
            <person name="Sambles C."/>
            <person name="Grant M."/>
            <person name="Williams N.M."/>
            <person name="Mcdougal R.L."/>
        </authorList>
    </citation>
    <scope>NUCLEOTIDE SEQUENCE [LARGE SCALE GENOMIC DNA]</scope>
    <source>
        <strain evidence="3">Chile6</strain>
        <strain evidence="4">Chile7</strain>
    </source>
</reference>
<evidence type="ECO:0000313" key="3">
    <source>
        <dbReference type="EMBL" id="RLN68114.1"/>
    </source>
</evidence>
<evidence type="ECO:0000313" key="5">
    <source>
        <dbReference type="Proteomes" id="UP000277300"/>
    </source>
</evidence>
<protein>
    <recommendedName>
        <fullName evidence="2">Protein kinase domain-containing protein</fullName>
    </recommendedName>
</protein>
<dbReference type="AlphaFoldDB" id="A0A3F2S0U1"/>
<dbReference type="GO" id="GO:0005524">
    <property type="term" value="F:ATP binding"/>
    <property type="evidence" value="ECO:0007669"/>
    <property type="project" value="InterPro"/>
</dbReference>
<dbReference type="InterPro" id="IPR011009">
    <property type="entry name" value="Kinase-like_dom_sf"/>
</dbReference>
<dbReference type="Proteomes" id="UP000284657">
    <property type="component" value="Unassembled WGS sequence"/>
</dbReference>
<dbReference type="InterPro" id="IPR000719">
    <property type="entry name" value="Prot_kinase_dom"/>
</dbReference>
<dbReference type="GO" id="GO:0007165">
    <property type="term" value="P:signal transduction"/>
    <property type="evidence" value="ECO:0007669"/>
    <property type="project" value="TreeGrafter"/>
</dbReference>
<dbReference type="Proteomes" id="UP000277300">
    <property type="component" value="Unassembled WGS sequence"/>
</dbReference>
<accession>A0A3F2S0U1</accession>
<name>A0A3F2S0U1_9STRA</name>
<gene>
    <name evidence="4" type="ORF">BBJ29_002621</name>
    <name evidence="3" type="ORF">BBP00_00001195</name>
</gene>
<feature type="region of interest" description="Disordered" evidence="1">
    <location>
        <begin position="125"/>
        <end position="144"/>
    </location>
</feature>
<dbReference type="OrthoDB" id="4062651at2759"/>
<comment type="caution">
    <text evidence="3">The sequence shown here is derived from an EMBL/GenBank/DDBJ whole genome shotgun (WGS) entry which is preliminary data.</text>
</comment>
<dbReference type="PANTHER" id="PTHR23257:SF958">
    <property type="entry name" value="SERINE_THREONINE-PROTEIN KINASE WNK4"/>
    <property type="match status" value="1"/>
</dbReference>
<dbReference type="EMBL" id="MBDO02000016">
    <property type="protein sequence ID" value="RLN68114.1"/>
    <property type="molecule type" value="Genomic_DNA"/>
</dbReference>
<dbReference type="InterPro" id="IPR050167">
    <property type="entry name" value="Ser_Thr_protein_kinase"/>
</dbReference>
<evidence type="ECO:0000256" key="1">
    <source>
        <dbReference type="SAM" id="MobiDB-lite"/>
    </source>
</evidence>
<dbReference type="GO" id="GO:0005737">
    <property type="term" value="C:cytoplasm"/>
    <property type="evidence" value="ECO:0007669"/>
    <property type="project" value="TreeGrafter"/>
</dbReference>
<evidence type="ECO:0000313" key="6">
    <source>
        <dbReference type="Proteomes" id="UP000284657"/>
    </source>
</evidence>
<dbReference type="InterPro" id="IPR001245">
    <property type="entry name" value="Ser-Thr/Tyr_kinase_cat_dom"/>
</dbReference>
<evidence type="ECO:0000259" key="2">
    <source>
        <dbReference type="PROSITE" id="PS50011"/>
    </source>
</evidence>
<proteinExistence type="predicted"/>
<dbReference type="SUPFAM" id="SSF56112">
    <property type="entry name" value="Protein kinase-like (PK-like)"/>
    <property type="match status" value="1"/>
</dbReference>
<dbReference type="Gene3D" id="1.10.510.10">
    <property type="entry name" value="Transferase(Phosphotransferase) domain 1"/>
    <property type="match status" value="1"/>
</dbReference>
<dbReference type="Pfam" id="PF07714">
    <property type="entry name" value="PK_Tyr_Ser-Thr"/>
    <property type="match status" value="1"/>
</dbReference>
<evidence type="ECO:0000313" key="4">
    <source>
        <dbReference type="EMBL" id="RLN68691.1"/>
    </source>
</evidence>
<dbReference type="GO" id="GO:0004672">
    <property type="term" value="F:protein kinase activity"/>
    <property type="evidence" value="ECO:0007669"/>
    <property type="project" value="InterPro"/>
</dbReference>
<organism evidence="3 5">
    <name type="scientific">Phytophthora kernoviae</name>
    <dbReference type="NCBI Taxonomy" id="325452"/>
    <lineage>
        <taxon>Eukaryota</taxon>
        <taxon>Sar</taxon>
        <taxon>Stramenopiles</taxon>
        <taxon>Oomycota</taxon>
        <taxon>Peronosporomycetes</taxon>
        <taxon>Peronosporales</taxon>
        <taxon>Peronosporaceae</taxon>
        <taxon>Phytophthora</taxon>
    </lineage>
</organism>
<dbReference type="PROSITE" id="PS50011">
    <property type="entry name" value="PROTEIN_KINASE_DOM"/>
    <property type="match status" value="1"/>
</dbReference>